<accession>A0A0C4DYP1</accession>
<keyword evidence="2" id="KW-0472">Membrane</keyword>
<keyword evidence="2" id="KW-0812">Transmembrane</keyword>
<reference evidence="5" key="4">
    <citation type="journal article" date="2015" name="G3 (Bethesda)">
        <title>Genome sequences of three phytopathogenic species of the Magnaporthaceae family of fungi.</title>
        <authorList>
            <person name="Okagaki L.H."/>
            <person name="Nunes C.C."/>
            <person name="Sailsbery J."/>
            <person name="Clay B."/>
            <person name="Brown D."/>
            <person name="John T."/>
            <person name="Oh Y."/>
            <person name="Young N."/>
            <person name="Fitzgerald M."/>
            <person name="Haas B.J."/>
            <person name="Zeng Q."/>
            <person name="Young S."/>
            <person name="Adiconis X."/>
            <person name="Fan L."/>
            <person name="Levin J.Z."/>
            <person name="Mitchell T.K."/>
            <person name="Okubara P.A."/>
            <person name="Farman M.L."/>
            <person name="Kohn L.M."/>
            <person name="Birren B."/>
            <person name="Ma L.-J."/>
            <person name="Dean R.A."/>
        </authorList>
    </citation>
    <scope>NUCLEOTIDE SEQUENCE</scope>
    <source>
        <strain evidence="5">ATCC 64411 / 73-15</strain>
    </source>
</reference>
<feature type="signal peptide" evidence="3">
    <location>
        <begin position="1"/>
        <end position="18"/>
    </location>
</feature>
<dbReference type="OMA" id="DPKECAK"/>
<reference evidence="6" key="2">
    <citation type="submission" date="2010-05" db="EMBL/GenBank/DDBJ databases">
        <title>The genome sequence of Magnaporthe poae strain ATCC 64411.</title>
        <authorList>
            <person name="Ma L.-J."/>
            <person name="Dead R."/>
            <person name="Young S."/>
            <person name="Zeng Q."/>
            <person name="Koehrsen M."/>
            <person name="Alvarado L."/>
            <person name="Berlin A."/>
            <person name="Chapman S.B."/>
            <person name="Chen Z."/>
            <person name="Freedman E."/>
            <person name="Gellesch M."/>
            <person name="Goldberg J."/>
            <person name="Griggs A."/>
            <person name="Gujja S."/>
            <person name="Heilman E.R."/>
            <person name="Heiman D."/>
            <person name="Hepburn T."/>
            <person name="Howarth C."/>
            <person name="Jen D."/>
            <person name="Larson L."/>
            <person name="Mehta T."/>
            <person name="Neiman D."/>
            <person name="Pearson M."/>
            <person name="Roberts A."/>
            <person name="Saif S."/>
            <person name="Shea T."/>
            <person name="Shenoy N."/>
            <person name="Sisk P."/>
            <person name="Stolte C."/>
            <person name="Sykes S."/>
            <person name="Walk T."/>
            <person name="White J."/>
            <person name="Yandava C."/>
            <person name="Haas B."/>
            <person name="Nusbaum C."/>
            <person name="Birren B."/>
        </authorList>
    </citation>
    <scope>NUCLEOTIDE SEQUENCE [LARGE SCALE GENOMIC DNA]</scope>
    <source>
        <strain evidence="6">ATCC 64411 / 73-15</strain>
    </source>
</reference>
<evidence type="ECO:0008006" key="7">
    <source>
        <dbReference type="Google" id="ProtNLM"/>
    </source>
</evidence>
<keyword evidence="3" id="KW-0732">Signal</keyword>
<feature type="chain" id="PRO_5009385508" description="Prp 4 CRoW domain-containing protein" evidence="3">
    <location>
        <begin position="19"/>
        <end position="248"/>
    </location>
</feature>
<dbReference type="AlphaFoldDB" id="A0A0C4DYP1"/>
<evidence type="ECO:0000313" key="5">
    <source>
        <dbReference type="EnsemblFungi" id="MAPG_05167T0"/>
    </source>
</evidence>
<evidence type="ECO:0000256" key="2">
    <source>
        <dbReference type="SAM" id="Phobius"/>
    </source>
</evidence>
<evidence type="ECO:0000313" key="6">
    <source>
        <dbReference type="Proteomes" id="UP000011715"/>
    </source>
</evidence>
<feature type="region of interest" description="Disordered" evidence="1">
    <location>
        <begin position="136"/>
        <end position="155"/>
    </location>
</feature>
<name>A0A0C4DYP1_MAGP6</name>
<dbReference type="EMBL" id="GL876969">
    <property type="protein sequence ID" value="KLU86148.1"/>
    <property type="molecule type" value="Genomic_DNA"/>
</dbReference>
<evidence type="ECO:0000256" key="1">
    <source>
        <dbReference type="SAM" id="MobiDB-lite"/>
    </source>
</evidence>
<dbReference type="VEuPathDB" id="FungiDB:MAPG_05167"/>
<feature type="transmembrane region" description="Helical" evidence="2">
    <location>
        <begin position="223"/>
        <end position="247"/>
    </location>
</feature>
<sequence>MLFKSVAAAAAFAVASHAANDVAVPVHMAVRQLFGAIHARDETGYSPDKAFCAMGTSCAEACGAGYEMCPSSDSSIHCFNQAAKAHCCPGNAGVSCDDGFYCANDAKGEQLCCPVGKPLSECEGAVVSVAPLPPVTSTASSSSSSSTSTSTSTTSSTSSFQLLAVNTTTTAESSFSTHVANTTASAGFTAICNSTTAAPTVPATRTPISFTGTTAMSTPTQAVASAAIAVGPSAFLLGLSAVAFAALL</sequence>
<evidence type="ECO:0000313" key="4">
    <source>
        <dbReference type="EMBL" id="KLU86148.1"/>
    </source>
</evidence>
<evidence type="ECO:0000256" key="3">
    <source>
        <dbReference type="SAM" id="SignalP"/>
    </source>
</evidence>
<dbReference type="EnsemblFungi" id="MAPG_05167T0">
    <property type="protein sequence ID" value="MAPG_05167T0"/>
    <property type="gene ID" value="MAPG_05167"/>
</dbReference>
<dbReference type="Proteomes" id="UP000011715">
    <property type="component" value="Unassembled WGS sequence"/>
</dbReference>
<dbReference type="eggNOG" id="ENOG502RZBP">
    <property type="taxonomic scope" value="Eukaryota"/>
</dbReference>
<dbReference type="OrthoDB" id="5409186at2759"/>
<protein>
    <recommendedName>
        <fullName evidence="7">Prp 4 CRoW domain-containing protein</fullName>
    </recommendedName>
</protein>
<proteinExistence type="predicted"/>
<keyword evidence="6" id="KW-1185">Reference proteome</keyword>
<keyword evidence="2" id="KW-1133">Transmembrane helix</keyword>
<dbReference type="STRING" id="644358.A0A0C4DYP1"/>
<reference evidence="4" key="3">
    <citation type="submission" date="2011-03" db="EMBL/GenBank/DDBJ databases">
        <title>Annotation of Magnaporthe poae ATCC 64411.</title>
        <authorList>
            <person name="Ma L.-J."/>
            <person name="Dead R."/>
            <person name="Young S.K."/>
            <person name="Zeng Q."/>
            <person name="Gargeya S."/>
            <person name="Fitzgerald M."/>
            <person name="Haas B."/>
            <person name="Abouelleil A."/>
            <person name="Alvarado L."/>
            <person name="Arachchi H.M."/>
            <person name="Berlin A."/>
            <person name="Brown A."/>
            <person name="Chapman S.B."/>
            <person name="Chen Z."/>
            <person name="Dunbar C."/>
            <person name="Freedman E."/>
            <person name="Gearin G."/>
            <person name="Gellesch M."/>
            <person name="Goldberg J."/>
            <person name="Griggs A."/>
            <person name="Gujja S."/>
            <person name="Heiman D."/>
            <person name="Howarth C."/>
            <person name="Larson L."/>
            <person name="Lui A."/>
            <person name="MacDonald P.J.P."/>
            <person name="Mehta T."/>
            <person name="Montmayeur A."/>
            <person name="Murphy C."/>
            <person name="Neiman D."/>
            <person name="Pearson M."/>
            <person name="Priest M."/>
            <person name="Roberts A."/>
            <person name="Saif S."/>
            <person name="Shea T."/>
            <person name="Shenoy N."/>
            <person name="Sisk P."/>
            <person name="Stolte C."/>
            <person name="Sykes S."/>
            <person name="Yandava C."/>
            <person name="Wortman J."/>
            <person name="Nusbaum C."/>
            <person name="Birren B."/>
        </authorList>
    </citation>
    <scope>NUCLEOTIDE SEQUENCE</scope>
    <source>
        <strain evidence="4">ATCC 64411</strain>
    </source>
</reference>
<reference evidence="4" key="1">
    <citation type="submission" date="2010-05" db="EMBL/GenBank/DDBJ databases">
        <title>The Genome Sequence of Magnaporthe poae strain ATCC 64411.</title>
        <authorList>
            <consortium name="The Broad Institute Genome Sequencing Platform"/>
            <consortium name="Broad Institute Genome Sequencing Center for Infectious Disease"/>
            <person name="Ma L.-J."/>
            <person name="Dead R."/>
            <person name="Young S."/>
            <person name="Zeng Q."/>
            <person name="Koehrsen M."/>
            <person name="Alvarado L."/>
            <person name="Berlin A."/>
            <person name="Chapman S.B."/>
            <person name="Chen Z."/>
            <person name="Freedman E."/>
            <person name="Gellesch M."/>
            <person name="Goldberg J."/>
            <person name="Griggs A."/>
            <person name="Gujja S."/>
            <person name="Heilman E.R."/>
            <person name="Heiman D."/>
            <person name="Hepburn T."/>
            <person name="Howarth C."/>
            <person name="Jen D."/>
            <person name="Larson L."/>
            <person name="Mehta T."/>
            <person name="Neiman D."/>
            <person name="Pearson M."/>
            <person name="Roberts A."/>
            <person name="Saif S."/>
            <person name="Shea T."/>
            <person name="Shenoy N."/>
            <person name="Sisk P."/>
            <person name="Stolte C."/>
            <person name="Sykes S."/>
            <person name="Walk T."/>
            <person name="White J."/>
            <person name="Yandava C."/>
            <person name="Haas B."/>
            <person name="Nusbaum C."/>
            <person name="Birren B."/>
        </authorList>
    </citation>
    <scope>NUCLEOTIDE SEQUENCE</scope>
    <source>
        <strain evidence="4">ATCC 64411</strain>
    </source>
</reference>
<dbReference type="EMBL" id="ADBL01001222">
    <property type="status" value="NOT_ANNOTATED_CDS"/>
    <property type="molecule type" value="Genomic_DNA"/>
</dbReference>
<organism evidence="5 6">
    <name type="scientific">Magnaporthiopsis poae (strain ATCC 64411 / 73-15)</name>
    <name type="common">Kentucky bluegrass fungus</name>
    <name type="synonym">Magnaporthe poae</name>
    <dbReference type="NCBI Taxonomy" id="644358"/>
    <lineage>
        <taxon>Eukaryota</taxon>
        <taxon>Fungi</taxon>
        <taxon>Dikarya</taxon>
        <taxon>Ascomycota</taxon>
        <taxon>Pezizomycotina</taxon>
        <taxon>Sordariomycetes</taxon>
        <taxon>Sordariomycetidae</taxon>
        <taxon>Magnaporthales</taxon>
        <taxon>Magnaporthaceae</taxon>
        <taxon>Magnaporthiopsis</taxon>
    </lineage>
</organism>
<gene>
    <name evidence="4" type="ORF">MAPG_05167</name>
</gene>
<reference evidence="5" key="5">
    <citation type="submission" date="2015-06" db="UniProtKB">
        <authorList>
            <consortium name="EnsemblFungi"/>
        </authorList>
    </citation>
    <scope>IDENTIFICATION</scope>
    <source>
        <strain evidence="5">ATCC 64411</strain>
    </source>
</reference>